<proteinExistence type="predicted"/>
<name>A0A6J5SWN3_9CAUD</name>
<organism evidence="1">
    <name type="scientific">uncultured Caudovirales phage</name>
    <dbReference type="NCBI Taxonomy" id="2100421"/>
    <lineage>
        <taxon>Viruses</taxon>
        <taxon>Duplodnaviria</taxon>
        <taxon>Heunggongvirae</taxon>
        <taxon>Uroviricota</taxon>
        <taxon>Caudoviricetes</taxon>
        <taxon>Peduoviridae</taxon>
        <taxon>Maltschvirus</taxon>
        <taxon>Maltschvirus maltsch</taxon>
    </lineage>
</organism>
<dbReference type="EMBL" id="LR798404">
    <property type="protein sequence ID" value="CAB5229568.1"/>
    <property type="molecule type" value="Genomic_DNA"/>
</dbReference>
<dbReference type="EMBL" id="LR797484">
    <property type="protein sequence ID" value="CAB4219775.1"/>
    <property type="molecule type" value="Genomic_DNA"/>
</dbReference>
<protein>
    <submittedName>
        <fullName evidence="1">Uncharacterized protein</fullName>
    </submittedName>
</protein>
<reference evidence="1" key="1">
    <citation type="submission" date="2020-05" db="EMBL/GenBank/DDBJ databases">
        <authorList>
            <person name="Chiriac C."/>
            <person name="Salcher M."/>
            <person name="Ghai R."/>
            <person name="Kavagutti S V."/>
        </authorList>
    </citation>
    <scope>NUCLEOTIDE SEQUENCE</scope>
</reference>
<accession>A0A6J5SWN3</accession>
<sequence>MAAAEQKKSYQIVKQFKGLNTKANRTAIDESEFSWLENAMPVGYANMRIVPTASNVGSVTFANTAVYLTSGNIGLKDYLLSFQADGRCEYVDLSTNAKGNVAVAGTFSSSGLRVSQWRNERILIADPSKGYYTWDGISLVFVGSVGAIGIRDGGSAYTTPPLVTISAPNDANGVQATAACTVAAGAGELAYITITTIGNNYTSIPSVTIGAPNLSNGVTATAAATIQSGNVVAIGLITPGSGYTTAPSVTITGGGGANAAANSTILTGAVNYIYVNNAGTGYTSAPTVTFSGGGGANANAVAGIITFATGIVAVQITNGGTGYSNSANLTVTIAGGGGTNAACSGIVSGGQVTQAIMTNPGINYSNSANITVTIAGGGGTGATAKGIITTDTNVGIQSFSGRVWIAQGRTVYYSAAGSYSDFTSISAGGIVLTDSTLHGNIVQLLSANNFLYVFGDDSINVFSDVRVSTTGITIFTNTNVSASIGTRLPYAIFPYFRSVIFMNDYGVYALVGSTTTKISDDLDGIFTTVDFAASQVTSGQCLINNILCASFNFKYTGGSGTSASDRFIQAVFFEKKWFLTSQGALSLVSSIPTGGKVNIYGTNGNSCVQLYNDKTAAVSSYIQTALLPMGDNIRTKQALKIGIEATSSGGVTLEATVDSEINSSPAYTLVSTVFWYNYAAPNTPVLWTNNVATVIDWIVGGYNLYKTDAQQYGKYLGITVTSNDPAFYVNGFEFEHELRVRF</sequence>
<evidence type="ECO:0000313" key="2">
    <source>
        <dbReference type="EMBL" id="CAB5229568.1"/>
    </source>
</evidence>
<gene>
    <name evidence="2" type="ORF">UFOVP1563_2</name>
    <name evidence="1" type="ORF">UFOVP1627_35</name>
</gene>
<evidence type="ECO:0000313" key="1">
    <source>
        <dbReference type="EMBL" id="CAB4219775.1"/>
    </source>
</evidence>